<name>A0ABW4D9M8_9BACL</name>
<dbReference type="EMBL" id="JBHTNZ010000002">
    <property type="protein sequence ID" value="MFD1460454.1"/>
    <property type="molecule type" value="Genomic_DNA"/>
</dbReference>
<sequence>MSNVQLMDMGNLDIRLKNVRPSVGLTERGKKVARTKAQTAYNGQVYTEVNYFIKVNVDAFETKKNEIHIQNIKLSQENGEDILIQDYLAIIYPPQKNKLTKILRKVGAIMWPRICMGSQAEKTVSRIYQFVIIFFGIFVLISGASLLGANFIPKPIDKAIFWPSLAGGLGFYIDYVKRGLNNDRQ</sequence>
<keyword evidence="1" id="KW-0812">Transmembrane</keyword>
<evidence type="ECO:0000313" key="3">
    <source>
        <dbReference type="Proteomes" id="UP001597340"/>
    </source>
</evidence>
<keyword evidence="1" id="KW-0472">Membrane</keyword>
<comment type="caution">
    <text evidence="2">The sequence shown here is derived from an EMBL/GenBank/DDBJ whole genome shotgun (WGS) entry which is preliminary data.</text>
</comment>
<accession>A0ABW4D9M8</accession>
<feature type="transmembrane region" description="Helical" evidence="1">
    <location>
        <begin position="127"/>
        <end position="147"/>
    </location>
</feature>
<reference evidence="3" key="1">
    <citation type="journal article" date="2019" name="Int. J. Syst. Evol. Microbiol.">
        <title>The Global Catalogue of Microorganisms (GCM) 10K type strain sequencing project: providing services to taxonomists for standard genome sequencing and annotation.</title>
        <authorList>
            <consortium name="The Broad Institute Genomics Platform"/>
            <consortium name="The Broad Institute Genome Sequencing Center for Infectious Disease"/>
            <person name="Wu L."/>
            <person name="Ma J."/>
        </authorList>
    </citation>
    <scope>NUCLEOTIDE SEQUENCE [LARGE SCALE GENOMIC DNA]</scope>
    <source>
        <strain evidence="3">CCM 9147</strain>
    </source>
</reference>
<gene>
    <name evidence="2" type="ORF">ACFQ5D_03130</name>
</gene>
<dbReference type="Proteomes" id="UP001597340">
    <property type="component" value="Unassembled WGS sequence"/>
</dbReference>
<dbReference type="RefSeq" id="WP_229526426.1">
    <property type="nucleotide sequence ID" value="NZ_JAFFQR010000112.1"/>
</dbReference>
<evidence type="ECO:0000313" key="2">
    <source>
        <dbReference type="EMBL" id="MFD1460454.1"/>
    </source>
</evidence>
<evidence type="ECO:0000256" key="1">
    <source>
        <dbReference type="SAM" id="Phobius"/>
    </source>
</evidence>
<feature type="transmembrane region" description="Helical" evidence="1">
    <location>
        <begin position="159"/>
        <end position="176"/>
    </location>
</feature>
<keyword evidence="1" id="KW-1133">Transmembrane helix</keyword>
<protein>
    <submittedName>
        <fullName evidence="2">Uncharacterized protein</fullName>
    </submittedName>
</protein>
<organism evidence="2 3">
    <name type="scientific">Paenibacillus farraposensis</name>
    <dbReference type="NCBI Taxonomy" id="2807095"/>
    <lineage>
        <taxon>Bacteria</taxon>
        <taxon>Bacillati</taxon>
        <taxon>Bacillota</taxon>
        <taxon>Bacilli</taxon>
        <taxon>Bacillales</taxon>
        <taxon>Paenibacillaceae</taxon>
        <taxon>Paenibacillus</taxon>
    </lineage>
</organism>
<proteinExistence type="predicted"/>
<keyword evidence="3" id="KW-1185">Reference proteome</keyword>